<proteinExistence type="predicted"/>
<organism evidence="2">
    <name type="scientific">marine sediment metagenome</name>
    <dbReference type="NCBI Taxonomy" id="412755"/>
    <lineage>
        <taxon>unclassified sequences</taxon>
        <taxon>metagenomes</taxon>
        <taxon>ecological metagenomes</taxon>
    </lineage>
</organism>
<name>A0A0F9SZM1_9ZZZZ</name>
<evidence type="ECO:0008006" key="3">
    <source>
        <dbReference type="Google" id="ProtNLM"/>
    </source>
</evidence>
<dbReference type="EMBL" id="LAZR01000363">
    <property type="protein sequence ID" value="KKN72399.1"/>
    <property type="molecule type" value="Genomic_DNA"/>
</dbReference>
<accession>A0A0F9SZM1</accession>
<comment type="caution">
    <text evidence="2">The sequence shown here is derived from an EMBL/GenBank/DDBJ whole genome shotgun (WGS) entry which is preliminary data.</text>
</comment>
<gene>
    <name evidence="2" type="ORF">LCGC14_0411120</name>
</gene>
<feature type="region of interest" description="Disordered" evidence="1">
    <location>
        <begin position="574"/>
        <end position="612"/>
    </location>
</feature>
<dbReference type="Gene3D" id="3.30.420.240">
    <property type="match status" value="1"/>
</dbReference>
<dbReference type="InterPro" id="IPR027417">
    <property type="entry name" value="P-loop_NTPase"/>
</dbReference>
<evidence type="ECO:0000313" key="2">
    <source>
        <dbReference type="EMBL" id="KKN72399.1"/>
    </source>
</evidence>
<dbReference type="AlphaFoldDB" id="A0A0F9SZM1"/>
<feature type="compositionally biased region" description="Basic residues" evidence="1">
    <location>
        <begin position="590"/>
        <end position="612"/>
    </location>
</feature>
<evidence type="ECO:0000256" key="1">
    <source>
        <dbReference type="SAM" id="MobiDB-lite"/>
    </source>
</evidence>
<reference evidence="2" key="1">
    <citation type="journal article" date="2015" name="Nature">
        <title>Complex archaea that bridge the gap between prokaryotes and eukaryotes.</title>
        <authorList>
            <person name="Spang A."/>
            <person name="Saw J.H."/>
            <person name="Jorgensen S.L."/>
            <person name="Zaremba-Niedzwiedzka K."/>
            <person name="Martijn J."/>
            <person name="Lind A.E."/>
            <person name="van Eijk R."/>
            <person name="Schleper C."/>
            <person name="Guy L."/>
            <person name="Ettema T.J."/>
        </authorList>
    </citation>
    <scope>NUCLEOTIDE SEQUENCE</scope>
</reference>
<sequence>MCPVTSFKVPKDPGKNAEWRANLIREADKDKGLQDDLQVACSLSKKLWFNAFMWTFHRLDVDPESGERMVAPIADVPFVTWKIQDNLLDTLDWCLANGKDLLINKSRDMGASWECTGYDHWHWLFTEKSQILEMSRTKDYVDKTGNMKALFQKHDFINAWLPWWMQPPDCMPGDRYRQNMHMFNELNGACIDGESTTKHAASGDRRDIILLDEFAKVEHGGAMRSATRDAGAMRIVNSTVAGAGTEYSRWKASRQIKVFPLMWWEHPDKGKGRYTEKDAETGKWRIRSKWYNAEEKVRSRREMAQEVDADDVAAGDVFFNEQSIVTHDVLFARKERLKLDIEFKKGVADDAISTILKRKDLSVIRIGRKHGGKLRLWCGLENGRPDQRFSYAFGIDISKGHGASNSVISIRCVETGEKVGEWVCAQTPPSAMARVAVAIALWFGGRDRCNLPFLIWEKNGPGMDFGSRMVKEFRYPRYYRNIPVGKKRDEKSDSYGFHMSDESKEELLTQYERALEQGLMVNRSHEALEEAKRYVRDDSGKPVFADFIEESDKARKTHGDRVIADALTLKHNKKPKTPIGAVKGDTFSHAGRRAKRNIKRRSSKKGGWRHKF</sequence>
<dbReference type="Gene3D" id="3.40.50.300">
    <property type="entry name" value="P-loop containing nucleotide triphosphate hydrolases"/>
    <property type="match status" value="1"/>
</dbReference>
<protein>
    <recommendedName>
        <fullName evidence="3">Terminase large subunit gp17-like C-terminal domain-containing protein</fullName>
    </recommendedName>
</protein>